<protein>
    <submittedName>
        <fullName evidence="2">Uncharacterized protein</fullName>
    </submittedName>
</protein>
<proteinExistence type="predicted"/>
<evidence type="ECO:0000313" key="3">
    <source>
        <dbReference type="Proteomes" id="UP001498398"/>
    </source>
</evidence>
<evidence type="ECO:0000256" key="1">
    <source>
        <dbReference type="SAM" id="MobiDB-lite"/>
    </source>
</evidence>
<accession>A0ABR1IYL8</accession>
<feature type="compositionally biased region" description="Basic and acidic residues" evidence="1">
    <location>
        <begin position="129"/>
        <end position="143"/>
    </location>
</feature>
<feature type="compositionally biased region" description="Basic residues" evidence="1">
    <location>
        <begin position="250"/>
        <end position="260"/>
    </location>
</feature>
<evidence type="ECO:0000313" key="2">
    <source>
        <dbReference type="EMBL" id="KAK7441373.1"/>
    </source>
</evidence>
<feature type="region of interest" description="Disordered" evidence="1">
    <location>
        <begin position="92"/>
        <end position="180"/>
    </location>
</feature>
<feature type="compositionally biased region" description="Basic and acidic residues" evidence="1">
    <location>
        <begin position="265"/>
        <end position="279"/>
    </location>
</feature>
<comment type="caution">
    <text evidence="2">The sequence shown here is derived from an EMBL/GenBank/DDBJ whole genome shotgun (WGS) entry which is preliminary data.</text>
</comment>
<feature type="region of interest" description="Disordered" evidence="1">
    <location>
        <begin position="248"/>
        <end position="300"/>
    </location>
</feature>
<gene>
    <name evidence="2" type="ORF">VKT23_016620</name>
</gene>
<sequence>MEHAAKMSNTRMCLTIIGEGETDDKLFMSCVQIGSTPEPNPKKFHEWDQVGFQMSHIRSFAEFVKSCVRLEKGLEAYPPQYSSAVPLVESISPFTPDPEAKPNAEAGPSKPKPKRQAKRSMLKRKGRKVKDDKSSAESSHQSESEEDEFSGDSGDEDSDEEDELQEELTPPSTPRLRRGYKLNQHLEKELTEMLVSDRRKKMGQLAKLLRDDFDWENILAQNRHLQKEAGLLDAATLLNNAMAAANAEKRKGKQKGKAKVVKGQGQEKGKEKETTELRRSTRRAAKASLPAPEPVHTHEEGHVTTNIDSIGNDVPMSVDPIAGDVPVTVTGTDDTVAVDEDVFIHNDLPVPPNATMKLLMLRALIPHLPNDLGEAKDSDTIATCYHDGTWTPELSLPQAWETWNGILDTVTQRLPTETEQEYLDKVVKSGKKGTEALYRAFAHVMEHVVMDPDMLEGKIDRIIAAIEKK</sequence>
<keyword evidence="3" id="KW-1185">Reference proteome</keyword>
<name>A0ABR1IYL8_9AGAR</name>
<organism evidence="2 3">
    <name type="scientific">Marasmiellus scandens</name>
    <dbReference type="NCBI Taxonomy" id="2682957"/>
    <lineage>
        <taxon>Eukaryota</taxon>
        <taxon>Fungi</taxon>
        <taxon>Dikarya</taxon>
        <taxon>Basidiomycota</taxon>
        <taxon>Agaricomycotina</taxon>
        <taxon>Agaricomycetes</taxon>
        <taxon>Agaricomycetidae</taxon>
        <taxon>Agaricales</taxon>
        <taxon>Marasmiineae</taxon>
        <taxon>Omphalotaceae</taxon>
        <taxon>Marasmiellus</taxon>
    </lineage>
</organism>
<dbReference type="EMBL" id="JBANRG010000063">
    <property type="protein sequence ID" value="KAK7441373.1"/>
    <property type="molecule type" value="Genomic_DNA"/>
</dbReference>
<dbReference type="Proteomes" id="UP001498398">
    <property type="component" value="Unassembled WGS sequence"/>
</dbReference>
<feature type="compositionally biased region" description="Basic residues" evidence="1">
    <location>
        <begin position="111"/>
        <end position="128"/>
    </location>
</feature>
<feature type="compositionally biased region" description="Acidic residues" evidence="1">
    <location>
        <begin position="144"/>
        <end position="166"/>
    </location>
</feature>
<reference evidence="2 3" key="1">
    <citation type="submission" date="2024-01" db="EMBL/GenBank/DDBJ databases">
        <title>A draft genome for the cacao thread blight pathogen Marasmiellus scandens.</title>
        <authorList>
            <person name="Baruah I.K."/>
            <person name="Leung J."/>
            <person name="Bukari Y."/>
            <person name="Amoako-Attah I."/>
            <person name="Meinhardt L.W."/>
            <person name="Bailey B.A."/>
            <person name="Cohen S.P."/>
        </authorList>
    </citation>
    <scope>NUCLEOTIDE SEQUENCE [LARGE SCALE GENOMIC DNA]</scope>
    <source>
        <strain evidence="2 3">GH-19</strain>
    </source>
</reference>